<dbReference type="RefSeq" id="XP_028465540.1">
    <property type="nucleotide sequence ID" value="XM_028614369.1"/>
</dbReference>
<evidence type="ECO:0000313" key="2">
    <source>
        <dbReference type="EMBL" id="ROT37734.1"/>
    </source>
</evidence>
<name>A0A3N2PTH5_SODAK</name>
<dbReference type="AlphaFoldDB" id="A0A3N2PTH5"/>
<proteinExistence type="predicted"/>
<organism evidence="2 3">
    <name type="scientific">Sodiomyces alkalinus (strain CBS 110278 / VKM F-3762 / F11)</name>
    <name type="common">Alkaliphilic filamentous fungus</name>
    <dbReference type="NCBI Taxonomy" id="1314773"/>
    <lineage>
        <taxon>Eukaryota</taxon>
        <taxon>Fungi</taxon>
        <taxon>Dikarya</taxon>
        <taxon>Ascomycota</taxon>
        <taxon>Pezizomycotina</taxon>
        <taxon>Sordariomycetes</taxon>
        <taxon>Hypocreomycetidae</taxon>
        <taxon>Glomerellales</taxon>
        <taxon>Plectosphaerellaceae</taxon>
        <taxon>Sodiomyces</taxon>
    </lineage>
</organism>
<sequence>MVGRTFIKVVQLFNHIGSVFSVLEENDPSVVLCLQKSYFFRRRNGGWNLSRDQRSQDKDKDNHILSHCHRQDRERAAPEYPSPRPVIRREAGEREDLAKMLCSIPATNAPISGHSSEKSQVPKSIRLAEEAETPVNPCSSKYSTSRPFR</sequence>
<reference evidence="2 3" key="1">
    <citation type="journal article" date="2018" name="Mol. Ecol.">
        <title>The obligate alkalophilic soda-lake fungus Sodiomyces alkalinus has shifted to a protein diet.</title>
        <authorList>
            <person name="Grum-Grzhimaylo A.A."/>
            <person name="Falkoski D.L."/>
            <person name="van den Heuvel J."/>
            <person name="Valero-Jimenez C.A."/>
            <person name="Min B."/>
            <person name="Choi I.G."/>
            <person name="Lipzen A."/>
            <person name="Daum C.G."/>
            <person name="Aanen D.K."/>
            <person name="Tsang A."/>
            <person name="Henrissat B."/>
            <person name="Bilanenko E.N."/>
            <person name="de Vries R.P."/>
            <person name="van Kan J.A.L."/>
            <person name="Grigoriev I.V."/>
            <person name="Debets A.J.M."/>
        </authorList>
    </citation>
    <scope>NUCLEOTIDE SEQUENCE [LARGE SCALE GENOMIC DNA]</scope>
    <source>
        <strain evidence="2 3">F11</strain>
    </source>
</reference>
<evidence type="ECO:0000256" key="1">
    <source>
        <dbReference type="SAM" id="MobiDB-lite"/>
    </source>
</evidence>
<feature type="region of interest" description="Disordered" evidence="1">
    <location>
        <begin position="107"/>
        <end position="149"/>
    </location>
</feature>
<feature type="compositionally biased region" description="Polar residues" evidence="1">
    <location>
        <begin position="107"/>
        <end position="122"/>
    </location>
</feature>
<gene>
    <name evidence="2" type="ORF">SODALDRAFT_361467</name>
</gene>
<feature type="region of interest" description="Disordered" evidence="1">
    <location>
        <begin position="48"/>
        <end position="89"/>
    </location>
</feature>
<feature type="compositionally biased region" description="Polar residues" evidence="1">
    <location>
        <begin position="136"/>
        <end position="149"/>
    </location>
</feature>
<feature type="compositionally biased region" description="Basic and acidic residues" evidence="1">
    <location>
        <begin position="51"/>
        <end position="77"/>
    </location>
</feature>
<accession>A0A3N2PTH5</accession>
<dbReference type="EMBL" id="ML119057">
    <property type="protein sequence ID" value="ROT37734.1"/>
    <property type="molecule type" value="Genomic_DNA"/>
</dbReference>
<dbReference type="GeneID" id="39582847"/>
<evidence type="ECO:0000313" key="3">
    <source>
        <dbReference type="Proteomes" id="UP000272025"/>
    </source>
</evidence>
<dbReference type="Proteomes" id="UP000272025">
    <property type="component" value="Unassembled WGS sequence"/>
</dbReference>
<protein>
    <submittedName>
        <fullName evidence="2">Uncharacterized protein</fullName>
    </submittedName>
</protein>
<keyword evidence="3" id="KW-1185">Reference proteome</keyword>